<dbReference type="AlphaFoldDB" id="A0A1Y2A298"/>
<feature type="region of interest" description="Disordered" evidence="1">
    <location>
        <begin position="1"/>
        <end position="31"/>
    </location>
</feature>
<dbReference type="Proteomes" id="UP000193144">
    <property type="component" value="Unassembled WGS sequence"/>
</dbReference>
<sequence length="152" mass="17034">MNENEMQRKDVVARSLASSSPSVLREKAPPQPDLRVSSFDITFLFVVHGWRLGSVWTLERADEALLAPSPRRLVHLQSVRETFLCCMYASAAFVLESLPPGQRWMFALHCTVLHHNALHRTALRVCLSTSGHGHGNVALQPLRRCDGLHDTV</sequence>
<evidence type="ECO:0000256" key="1">
    <source>
        <dbReference type="SAM" id="MobiDB-lite"/>
    </source>
</evidence>
<keyword evidence="3" id="KW-1185">Reference proteome</keyword>
<dbReference type="EMBL" id="MCFA01000017">
    <property type="protein sequence ID" value="ORY16651.1"/>
    <property type="molecule type" value="Genomic_DNA"/>
</dbReference>
<accession>A0A1Y2A298</accession>
<name>A0A1Y2A298_9PLEO</name>
<reference evidence="2 3" key="1">
    <citation type="submission" date="2016-07" db="EMBL/GenBank/DDBJ databases">
        <title>Pervasive Adenine N6-methylation of Active Genes in Fungi.</title>
        <authorList>
            <consortium name="DOE Joint Genome Institute"/>
            <person name="Mondo S.J."/>
            <person name="Dannebaum R.O."/>
            <person name="Kuo R.C."/>
            <person name="Labutti K."/>
            <person name="Haridas S."/>
            <person name="Kuo A."/>
            <person name="Salamov A."/>
            <person name="Ahrendt S.R."/>
            <person name="Lipzen A."/>
            <person name="Sullivan W."/>
            <person name="Andreopoulos W.B."/>
            <person name="Clum A."/>
            <person name="Lindquist E."/>
            <person name="Daum C."/>
            <person name="Ramamoorthy G.K."/>
            <person name="Gryganskyi A."/>
            <person name="Culley D."/>
            <person name="Magnuson J.K."/>
            <person name="James T.Y."/>
            <person name="O'Malley M.A."/>
            <person name="Stajich J.E."/>
            <person name="Spatafora J.W."/>
            <person name="Visel A."/>
            <person name="Grigoriev I.V."/>
        </authorList>
    </citation>
    <scope>NUCLEOTIDE SEQUENCE [LARGE SCALE GENOMIC DNA]</scope>
    <source>
        <strain evidence="2 3">CBS 115471</strain>
    </source>
</reference>
<evidence type="ECO:0000313" key="2">
    <source>
        <dbReference type="EMBL" id="ORY16651.1"/>
    </source>
</evidence>
<comment type="caution">
    <text evidence="2">The sequence shown here is derived from an EMBL/GenBank/DDBJ whole genome shotgun (WGS) entry which is preliminary data.</text>
</comment>
<evidence type="ECO:0000313" key="3">
    <source>
        <dbReference type="Proteomes" id="UP000193144"/>
    </source>
</evidence>
<feature type="compositionally biased region" description="Basic and acidic residues" evidence="1">
    <location>
        <begin position="1"/>
        <end position="12"/>
    </location>
</feature>
<protein>
    <submittedName>
        <fullName evidence="2">Uncharacterized protein</fullName>
    </submittedName>
</protein>
<organism evidence="2 3">
    <name type="scientific">Clohesyomyces aquaticus</name>
    <dbReference type="NCBI Taxonomy" id="1231657"/>
    <lineage>
        <taxon>Eukaryota</taxon>
        <taxon>Fungi</taxon>
        <taxon>Dikarya</taxon>
        <taxon>Ascomycota</taxon>
        <taxon>Pezizomycotina</taxon>
        <taxon>Dothideomycetes</taxon>
        <taxon>Pleosporomycetidae</taxon>
        <taxon>Pleosporales</taxon>
        <taxon>Lindgomycetaceae</taxon>
        <taxon>Clohesyomyces</taxon>
    </lineage>
</organism>
<gene>
    <name evidence="2" type="ORF">BCR34DRAFT_557047</name>
</gene>
<proteinExistence type="predicted"/>